<dbReference type="RefSeq" id="WP_146010760.1">
    <property type="nucleotide sequence ID" value="NZ_PDOH01000049.1"/>
</dbReference>
<accession>A0A2N7TG10</accession>
<gene>
    <name evidence="1" type="ORF">C1H66_20815</name>
</gene>
<name>A0A2N7TG10_9GAMM</name>
<dbReference type="EMBL" id="PNRE01000100">
    <property type="protein sequence ID" value="PMR67122.1"/>
    <property type="molecule type" value="Genomic_DNA"/>
</dbReference>
<evidence type="ECO:0000313" key="1">
    <source>
        <dbReference type="EMBL" id="PMR67122.1"/>
    </source>
</evidence>
<proteinExistence type="predicted"/>
<protein>
    <submittedName>
        <fullName evidence="1">Uncharacterized protein</fullName>
    </submittedName>
</protein>
<evidence type="ECO:0000313" key="2">
    <source>
        <dbReference type="Proteomes" id="UP000235346"/>
    </source>
</evidence>
<keyword evidence="2" id="KW-1185">Reference proteome</keyword>
<comment type="caution">
    <text evidence="1">The sequence shown here is derived from an EMBL/GenBank/DDBJ whole genome shotgun (WGS) entry which is preliminary data.</text>
</comment>
<dbReference type="Proteomes" id="UP000235346">
    <property type="component" value="Unassembled WGS sequence"/>
</dbReference>
<sequence>MHWTKIPADWWRNEFGDEIHRYEILDDEGRCQVEYHIYHAGERLPWSGKTHTLAEAQRQLEHSHRALMA</sequence>
<dbReference type="OrthoDB" id="6168079at2"/>
<dbReference type="AlphaFoldDB" id="A0A2N7TG10"/>
<organism evidence="1 2">
    <name type="scientific">Halomonas heilongjiangensis</name>
    <dbReference type="NCBI Taxonomy" id="1387883"/>
    <lineage>
        <taxon>Bacteria</taxon>
        <taxon>Pseudomonadati</taxon>
        <taxon>Pseudomonadota</taxon>
        <taxon>Gammaproteobacteria</taxon>
        <taxon>Oceanospirillales</taxon>
        <taxon>Halomonadaceae</taxon>
        <taxon>Halomonas</taxon>
    </lineage>
</organism>
<reference evidence="1 2" key="1">
    <citation type="submission" date="2018-01" db="EMBL/GenBank/DDBJ databases">
        <title>Halomonas endophytica sp. nov., isolated from storage liquid in the stems of Populus euphratica.</title>
        <authorList>
            <person name="Chen C."/>
        </authorList>
    </citation>
    <scope>NUCLEOTIDE SEQUENCE [LARGE SCALE GENOMIC DNA]</scope>
    <source>
        <strain evidence="1 2">DSM 26881</strain>
    </source>
</reference>